<dbReference type="Gene3D" id="1.20.1070.10">
    <property type="entry name" value="Rhodopsin 7-helix transmembrane proteins"/>
    <property type="match status" value="1"/>
</dbReference>
<dbReference type="CDD" id="cd15039">
    <property type="entry name" value="7tmB3_Methuselah-like"/>
    <property type="match status" value="1"/>
</dbReference>
<evidence type="ECO:0000256" key="7">
    <source>
        <dbReference type="ARBA" id="ARBA00023136"/>
    </source>
</evidence>
<feature type="transmembrane region" description="Helical" evidence="8">
    <location>
        <begin position="329"/>
        <end position="353"/>
    </location>
</feature>
<dbReference type="InterPro" id="IPR023311">
    <property type="entry name" value="Methusela_ecto_dom_2"/>
</dbReference>
<feature type="chain" id="PRO_5042870157" description="G-protein coupled receptors family 2 profile 2 domain-containing protein" evidence="9">
    <location>
        <begin position="22"/>
        <end position="477"/>
    </location>
</feature>
<dbReference type="InterPro" id="IPR036272">
    <property type="entry name" value="Methuselah_N_sf"/>
</dbReference>
<keyword evidence="6" id="KW-0297">G-protein coupled receptor</keyword>
<dbReference type="PROSITE" id="PS50261">
    <property type="entry name" value="G_PROTEIN_RECEP_F2_4"/>
    <property type="match status" value="1"/>
</dbReference>
<dbReference type="EMBL" id="JAXCGZ010001042">
    <property type="protein sequence ID" value="KAK7085397.1"/>
    <property type="molecule type" value="Genomic_DNA"/>
</dbReference>
<keyword evidence="6" id="KW-0675">Receptor</keyword>
<accession>A0AAN8XKX3</accession>
<dbReference type="InterPro" id="IPR052808">
    <property type="entry name" value="GPCR_Mth-like"/>
</dbReference>
<evidence type="ECO:0000259" key="10">
    <source>
        <dbReference type="PROSITE" id="PS50261"/>
    </source>
</evidence>
<evidence type="ECO:0000256" key="2">
    <source>
        <dbReference type="ARBA" id="ARBA00008979"/>
    </source>
</evidence>
<dbReference type="Proteomes" id="UP001381693">
    <property type="component" value="Unassembled WGS sequence"/>
</dbReference>
<organism evidence="11 12">
    <name type="scientific">Halocaridina rubra</name>
    <name type="common">Hawaiian red shrimp</name>
    <dbReference type="NCBI Taxonomy" id="373956"/>
    <lineage>
        <taxon>Eukaryota</taxon>
        <taxon>Metazoa</taxon>
        <taxon>Ecdysozoa</taxon>
        <taxon>Arthropoda</taxon>
        <taxon>Crustacea</taxon>
        <taxon>Multicrustacea</taxon>
        <taxon>Malacostraca</taxon>
        <taxon>Eumalacostraca</taxon>
        <taxon>Eucarida</taxon>
        <taxon>Decapoda</taxon>
        <taxon>Pleocyemata</taxon>
        <taxon>Caridea</taxon>
        <taxon>Atyoidea</taxon>
        <taxon>Atyidae</taxon>
        <taxon>Halocaridina</taxon>
    </lineage>
</organism>
<comment type="subcellular location">
    <subcellularLocation>
        <location evidence="1">Membrane</location>
        <topology evidence="1">Multi-pass membrane protein</topology>
    </subcellularLocation>
</comment>
<evidence type="ECO:0000256" key="6">
    <source>
        <dbReference type="ARBA" id="ARBA00023040"/>
    </source>
</evidence>
<dbReference type="InterPro" id="IPR000832">
    <property type="entry name" value="GPCR_2_secretin-like"/>
</dbReference>
<evidence type="ECO:0000313" key="11">
    <source>
        <dbReference type="EMBL" id="KAK7085397.1"/>
    </source>
</evidence>
<dbReference type="Gene3D" id="2.170.180.11">
    <property type="entry name" value="Methuselah ectodomain, domain 2"/>
    <property type="match status" value="1"/>
</dbReference>
<keyword evidence="7 8" id="KW-0472">Membrane</keyword>
<evidence type="ECO:0000256" key="5">
    <source>
        <dbReference type="ARBA" id="ARBA00022989"/>
    </source>
</evidence>
<sequence>MAIRRVLLLLWLQYFATFVTSMENDFNGNDNCEGFSCIRKCCPDDKFINITTCDVPPDKSHLWTPTFYDGTVPTLMGKSPNVKYLYGVMNCEAYPIQPHINADDIFYLQTTGKLYVPLYGRYYDPDTYCIDKLYVNEDNSEEIALLCFEEESLTHAGVPCLIVKNYVYPVLLLVSWIFLFIALIVYVWIAELRTKLHGRCQISFLSSMVIGYALVLISYVALDMPAILCSFFAFLKHINLLASFFWLNVMCFDIWKSLKSMRPAAESNHKSRSRFYLYSFYAWGCPIFIGIVSEVIDNLPNTFTHLIRPGFVNEMHTCWFGSNKAMWLYFYMFVLILVICNIFFFSHVIYIIFKSENNQQLQAARSRNRDRLWLYVRIFLVMGISWITEVISFSEGSCMGWIVTDIINALQGVIIFVLFVCKKGTRSKVIKKAKMSSFATSSRRLLNYSRRSQMTSSMNVTITTQYTDASSSIDQTK</sequence>
<dbReference type="Pfam" id="PF00002">
    <property type="entry name" value="7tm_2"/>
    <property type="match status" value="1"/>
</dbReference>
<feature type="domain" description="G-protein coupled receptors family 2 profile 2" evidence="10">
    <location>
        <begin position="164"/>
        <end position="423"/>
    </location>
</feature>
<evidence type="ECO:0000256" key="4">
    <source>
        <dbReference type="ARBA" id="ARBA00022729"/>
    </source>
</evidence>
<evidence type="ECO:0000256" key="1">
    <source>
        <dbReference type="ARBA" id="ARBA00004141"/>
    </source>
</evidence>
<keyword evidence="12" id="KW-1185">Reference proteome</keyword>
<dbReference type="SUPFAM" id="SSF63877">
    <property type="entry name" value="Methuselah ectodomain"/>
    <property type="match status" value="1"/>
</dbReference>
<dbReference type="GO" id="GO:0004930">
    <property type="term" value="F:G protein-coupled receptor activity"/>
    <property type="evidence" value="ECO:0007669"/>
    <property type="project" value="UniProtKB-KW"/>
</dbReference>
<keyword evidence="3 8" id="KW-0812">Transmembrane</keyword>
<feature type="transmembrane region" description="Helical" evidence="8">
    <location>
        <begin position="234"/>
        <end position="255"/>
    </location>
</feature>
<protein>
    <recommendedName>
        <fullName evidence="10">G-protein coupled receptors family 2 profile 2 domain-containing protein</fullName>
    </recommendedName>
</protein>
<name>A0AAN8XKX3_HALRR</name>
<feature type="transmembrane region" description="Helical" evidence="8">
    <location>
        <begin position="166"/>
        <end position="190"/>
    </location>
</feature>
<dbReference type="PANTHER" id="PTHR46953">
    <property type="entry name" value="G-PROTEIN COUPLED RECEPTOR MTH-LIKE 1-RELATED"/>
    <property type="match status" value="1"/>
</dbReference>
<dbReference type="InterPro" id="IPR017981">
    <property type="entry name" value="GPCR_2-like_7TM"/>
</dbReference>
<keyword evidence="5 8" id="KW-1133">Transmembrane helix</keyword>
<feature type="transmembrane region" description="Helical" evidence="8">
    <location>
        <begin position="399"/>
        <end position="421"/>
    </location>
</feature>
<dbReference type="AlphaFoldDB" id="A0AAN8XKX3"/>
<dbReference type="PANTHER" id="PTHR46953:SF1">
    <property type="entry name" value="G-PROTEIN COUPLED RECEPTOR MTH-LIKE 1-RELATED"/>
    <property type="match status" value="1"/>
</dbReference>
<gene>
    <name evidence="11" type="ORF">SK128_025712</name>
</gene>
<evidence type="ECO:0000256" key="8">
    <source>
        <dbReference type="SAM" id="Phobius"/>
    </source>
</evidence>
<feature type="transmembrane region" description="Helical" evidence="8">
    <location>
        <begin position="275"/>
        <end position="296"/>
    </location>
</feature>
<feature type="transmembrane region" description="Helical" evidence="8">
    <location>
        <begin position="374"/>
        <end position="393"/>
    </location>
</feature>
<evidence type="ECO:0000256" key="9">
    <source>
        <dbReference type="SAM" id="SignalP"/>
    </source>
</evidence>
<dbReference type="GO" id="GO:0007166">
    <property type="term" value="P:cell surface receptor signaling pathway"/>
    <property type="evidence" value="ECO:0007669"/>
    <property type="project" value="InterPro"/>
</dbReference>
<feature type="transmembrane region" description="Helical" evidence="8">
    <location>
        <begin position="202"/>
        <end position="222"/>
    </location>
</feature>
<keyword evidence="6" id="KW-0807">Transducer</keyword>
<proteinExistence type="inferred from homology"/>
<keyword evidence="4 9" id="KW-0732">Signal</keyword>
<evidence type="ECO:0000256" key="3">
    <source>
        <dbReference type="ARBA" id="ARBA00022692"/>
    </source>
</evidence>
<comment type="caution">
    <text evidence="11">The sequence shown here is derived from an EMBL/GenBank/DDBJ whole genome shotgun (WGS) entry which is preliminary data.</text>
</comment>
<evidence type="ECO:0000313" key="12">
    <source>
        <dbReference type="Proteomes" id="UP001381693"/>
    </source>
</evidence>
<dbReference type="GO" id="GO:0016020">
    <property type="term" value="C:membrane"/>
    <property type="evidence" value="ECO:0007669"/>
    <property type="project" value="UniProtKB-SubCell"/>
</dbReference>
<feature type="signal peptide" evidence="9">
    <location>
        <begin position="1"/>
        <end position="21"/>
    </location>
</feature>
<reference evidence="11 12" key="1">
    <citation type="submission" date="2023-11" db="EMBL/GenBank/DDBJ databases">
        <title>Halocaridina rubra genome assembly.</title>
        <authorList>
            <person name="Smith C."/>
        </authorList>
    </citation>
    <scope>NUCLEOTIDE SEQUENCE [LARGE SCALE GENOMIC DNA]</scope>
    <source>
        <strain evidence="11">EP-1</strain>
        <tissue evidence="11">Whole</tissue>
    </source>
</reference>
<comment type="similarity">
    <text evidence="2">Belongs to the G-protein coupled receptor 2 family. Mth subfamily.</text>
</comment>